<evidence type="ECO:0000313" key="1">
    <source>
        <dbReference type="EMBL" id="QTV05263.1"/>
    </source>
</evidence>
<name>A0ABX7XBJ7_9FLAO</name>
<gene>
    <name evidence="1" type="ORF">J9309_10825</name>
</gene>
<proteinExistence type="predicted"/>
<evidence type="ECO:0000313" key="2">
    <source>
        <dbReference type="Proteomes" id="UP000672011"/>
    </source>
</evidence>
<dbReference type="EMBL" id="CP072842">
    <property type="protein sequence ID" value="QTV05263.1"/>
    <property type="molecule type" value="Genomic_DNA"/>
</dbReference>
<sequence>MILILFSTFCYSQNLQELRKNLAVASENKSICQNMIKSISENDNNPIHIAYLGAYQTIWANHVINPVNKLSTFRKGKNNIEKAISMNQISLEIRLVRYAIQKNAPKFLGYHHEREADRKYIEKHRSDVKSVELKELIKSVL</sequence>
<reference evidence="1 2" key="1">
    <citation type="journal article" date="2021" name="Int. J. Syst. Evol. Microbiol.">
        <title>Faecalibacter bovis sp. nov., isolated from cow faeces.</title>
        <authorList>
            <person name="Li F."/>
            <person name="Zhao W."/>
            <person name="Hong Q."/>
            <person name="Shao Q."/>
            <person name="Song J."/>
            <person name="Yang S."/>
        </authorList>
    </citation>
    <scope>NUCLEOTIDE SEQUENCE [LARGE SCALE GENOMIC DNA]</scope>
    <source>
        <strain evidence="1 2">ZY171143</strain>
    </source>
</reference>
<accession>A0ABX7XBJ7</accession>
<dbReference type="Proteomes" id="UP000672011">
    <property type="component" value="Chromosome"/>
</dbReference>
<keyword evidence="2" id="KW-1185">Reference proteome</keyword>
<dbReference type="RefSeq" id="WP_230475893.1">
    <property type="nucleotide sequence ID" value="NZ_CP072842.1"/>
</dbReference>
<reference evidence="2" key="2">
    <citation type="submission" date="2021-04" db="EMBL/GenBank/DDBJ databases">
        <title>Taxonomy of Flavobacteriaceae bacterium ZY171143.</title>
        <authorList>
            <person name="Li F."/>
        </authorList>
    </citation>
    <scope>NUCLEOTIDE SEQUENCE [LARGE SCALE GENOMIC DNA]</scope>
    <source>
        <strain evidence="2">ZY171143</strain>
    </source>
</reference>
<protein>
    <submittedName>
        <fullName evidence="1">Uncharacterized protein</fullName>
    </submittedName>
</protein>
<organism evidence="1 2">
    <name type="scientific">Faecalibacter bovis</name>
    <dbReference type="NCBI Taxonomy" id="2898187"/>
    <lineage>
        <taxon>Bacteria</taxon>
        <taxon>Pseudomonadati</taxon>
        <taxon>Bacteroidota</taxon>
        <taxon>Flavobacteriia</taxon>
        <taxon>Flavobacteriales</taxon>
        <taxon>Weeksellaceae</taxon>
        <taxon>Faecalibacter</taxon>
    </lineage>
</organism>